<proteinExistence type="predicted"/>
<dbReference type="HOGENOM" id="CLU_1298307_0_0_7"/>
<accession>C6E3I7</accession>
<gene>
    <name evidence="3" type="ordered locus">GM21_3152</name>
</gene>
<evidence type="ECO:0000256" key="1">
    <source>
        <dbReference type="SAM" id="SignalP"/>
    </source>
</evidence>
<evidence type="ECO:0000259" key="2">
    <source>
        <dbReference type="Pfam" id="PF09699"/>
    </source>
</evidence>
<dbReference type="SUPFAM" id="SSF48695">
    <property type="entry name" value="Multiheme cytochromes"/>
    <property type="match status" value="1"/>
</dbReference>
<reference evidence="3" key="1">
    <citation type="submission" date="2009-07" db="EMBL/GenBank/DDBJ databases">
        <title>Complete sequence of Geobacter sp. M21.</title>
        <authorList>
            <consortium name="US DOE Joint Genome Institute"/>
            <person name="Lucas S."/>
            <person name="Copeland A."/>
            <person name="Lapidus A."/>
            <person name="Glavina del Rio T."/>
            <person name="Dalin E."/>
            <person name="Tice H."/>
            <person name="Bruce D."/>
            <person name="Goodwin L."/>
            <person name="Pitluck S."/>
            <person name="Saunders E."/>
            <person name="Brettin T."/>
            <person name="Detter J.C."/>
            <person name="Han C."/>
            <person name="Larimer F."/>
            <person name="Land M."/>
            <person name="Hauser L."/>
            <person name="Kyrpides N."/>
            <person name="Ovchinnikova G."/>
            <person name="Lovley D."/>
        </authorList>
    </citation>
    <scope>NUCLEOTIDE SEQUENCE [LARGE SCALE GENOMIC DNA]</scope>
    <source>
        <strain evidence="3">M21</strain>
    </source>
</reference>
<dbReference type="STRING" id="443144.GM21_3152"/>
<dbReference type="EMBL" id="CP001661">
    <property type="protein sequence ID" value="ACT19179.1"/>
    <property type="molecule type" value="Genomic_DNA"/>
</dbReference>
<dbReference type="InterPro" id="IPR036280">
    <property type="entry name" value="Multihaem_cyt_sf"/>
</dbReference>
<organism evidence="3">
    <name type="scientific">Geobacter sp. (strain M21)</name>
    <dbReference type="NCBI Taxonomy" id="443144"/>
    <lineage>
        <taxon>Bacteria</taxon>
        <taxon>Pseudomonadati</taxon>
        <taxon>Thermodesulfobacteriota</taxon>
        <taxon>Desulfuromonadia</taxon>
        <taxon>Geobacterales</taxon>
        <taxon>Geobacteraceae</taxon>
        <taxon>Geobacter</taxon>
    </lineage>
</organism>
<feature type="signal peptide" evidence="1">
    <location>
        <begin position="1"/>
        <end position="24"/>
    </location>
</feature>
<sequence length="225" mass="24753">MAGKSFKKNALVKLAISFFISSMAMSGAQVALAGYSVSGTMMKSRGPCEFSLQLQTSVEVRRSYLVQLAKVLDRAPVFTSDVEEMYQNIEPASFQEDSGFDSLLGTVREELPQLSRTDAISTSCLSCHDEASEVPVSLNVRNNPTGGTLHRQSGGSDHPIGMDYQSYVASNPRKYRPVFTGQSDKMVFVDGKVGCLTCHDPLNPERRHLAKDDRNSRLCLTCHMM</sequence>
<dbReference type="InterPro" id="IPR010177">
    <property type="entry name" value="Paired_CXXCH_1"/>
</dbReference>
<dbReference type="Pfam" id="PF09699">
    <property type="entry name" value="Paired_CXXCH_1"/>
    <property type="match status" value="1"/>
</dbReference>
<dbReference type="AlphaFoldDB" id="C6E3I7"/>
<evidence type="ECO:0000313" key="3">
    <source>
        <dbReference type="EMBL" id="ACT19179.1"/>
    </source>
</evidence>
<name>C6E3I7_GEOSM</name>
<dbReference type="KEGG" id="gem:GM21_3152"/>
<dbReference type="Gene3D" id="3.90.10.10">
    <property type="entry name" value="Cytochrome C3"/>
    <property type="match status" value="1"/>
</dbReference>
<feature type="chain" id="PRO_5002962193" evidence="1">
    <location>
        <begin position="25"/>
        <end position="225"/>
    </location>
</feature>
<protein>
    <submittedName>
        <fullName evidence="3">Cytochrome c family protein</fullName>
    </submittedName>
</protein>
<keyword evidence="1" id="KW-0732">Signal</keyword>
<feature type="domain" description="Doubled CXXCH motif" evidence="2">
    <location>
        <begin position="194"/>
        <end position="224"/>
    </location>
</feature>